<dbReference type="AlphaFoldDB" id="A0A5J4TZL4"/>
<reference evidence="2 3" key="1">
    <citation type="submission" date="2019-03" db="EMBL/GenBank/DDBJ databases">
        <title>Single cell metagenomics reveals metabolic interactions within the superorganism composed of flagellate Streblomastix strix and complex community of Bacteroidetes bacteria on its surface.</title>
        <authorList>
            <person name="Treitli S.C."/>
            <person name="Kolisko M."/>
            <person name="Husnik F."/>
            <person name="Keeling P."/>
            <person name="Hampl V."/>
        </authorList>
    </citation>
    <scope>NUCLEOTIDE SEQUENCE [LARGE SCALE GENOMIC DNA]</scope>
    <source>
        <strain evidence="2">ST1C</strain>
    </source>
</reference>
<accession>A0A5J4TZL4</accession>
<feature type="non-terminal residue" evidence="2">
    <location>
        <position position="1"/>
    </location>
</feature>
<evidence type="ECO:0000313" key="3">
    <source>
        <dbReference type="Proteomes" id="UP000324800"/>
    </source>
</evidence>
<proteinExistence type="predicted"/>
<protein>
    <submittedName>
        <fullName evidence="2">Uncharacterized protein</fullName>
    </submittedName>
</protein>
<sequence length="55" mass="6151">TQPNVEAEAPNDLENAKVQILQMQKNDQEMEPQEEAQDSSMTKDFDRATTAGAQQ</sequence>
<name>A0A5J4TZL4_9EUKA</name>
<feature type="region of interest" description="Disordered" evidence="1">
    <location>
        <begin position="23"/>
        <end position="55"/>
    </location>
</feature>
<dbReference type="EMBL" id="SNRW01023316">
    <property type="protein sequence ID" value="KAA6363111.1"/>
    <property type="molecule type" value="Genomic_DNA"/>
</dbReference>
<evidence type="ECO:0000313" key="2">
    <source>
        <dbReference type="EMBL" id="KAA6363111.1"/>
    </source>
</evidence>
<comment type="caution">
    <text evidence="2">The sequence shown here is derived from an EMBL/GenBank/DDBJ whole genome shotgun (WGS) entry which is preliminary data.</text>
</comment>
<organism evidence="2 3">
    <name type="scientific">Streblomastix strix</name>
    <dbReference type="NCBI Taxonomy" id="222440"/>
    <lineage>
        <taxon>Eukaryota</taxon>
        <taxon>Metamonada</taxon>
        <taxon>Preaxostyla</taxon>
        <taxon>Oxymonadida</taxon>
        <taxon>Streblomastigidae</taxon>
        <taxon>Streblomastix</taxon>
    </lineage>
</organism>
<dbReference type="Proteomes" id="UP000324800">
    <property type="component" value="Unassembled WGS sequence"/>
</dbReference>
<gene>
    <name evidence="2" type="ORF">EZS28_041363</name>
</gene>
<evidence type="ECO:0000256" key="1">
    <source>
        <dbReference type="SAM" id="MobiDB-lite"/>
    </source>
</evidence>